<comment type="caution">
    <text evidence="9">The sequence shown here is derived from an EMBL/GenBank/DDBJ whole genome shotgun (WGS) entry which is preliminary data.</text>
</comment>
<accession>A0A2W7P5P5</accession>
<dbReference type="Gene3D" id="3.30.540.10">
    <property type="entry name" value="Fructose-1,6-Bisphosphatase, subunit A, domain 1"/>
    <property type="match status" value="1"/>
</dbReference>
<dbReference type="GO" id="GO:0008934">
    <property type="term" value="F:inositol monophosphate 1-phosphatase activity"/>
    <property type="evidence" value="ECO:0007669"/>
    <property type="project" value="InterPro"/>
</dbReference>
<protein>
    <recommendedName>
        <fullName evidence="8">Inositol-1-monophosphatase</fullName>
        <ecNumber evidence="8">3.1.3.25</ecNumber>
    </recommendedName>
</protein>
<dbReference type="Proteomes" id="UP000249239">
    <property type="component" value="Unassembled WGS sequence"/>
</dbReference>
<feature type="binding site" evidence="7">
    <location>
        <position position="214"/>
    </location>
    <ligand>
        <name>Mg(2+)</name>
        <dbReference type="ChEBI" id="CHEBI:18420"/>
        <label>1</label>
        <note>catalytic</note>
    </ligand>
</feature>
<dbReference type="InterPro" id="IPR020583">
    <property type="entry name" value="Inositol_monoP_metal-BS"/>
</dbReference>
<feature type="binding site" evidence="7">
    <location>
        <position position="86"/>
    </location>
    <ligand>
        <name>Mg(2+)</name>
        <dbReference type="ChEBI" id="CHEBI:18420"/>
        <label>1</label>
        <note>catalytic</note>
    </ligand>
</feature>
<dbReference type="PRINTS" id="PR01959">
    <property type="entry name" value="SBIMPHPHTASE"/>
</dbReference>
<dbReference type="GO" id="GO:0046872">
    <property type="term" value="F:metal ion binding"/>
    <property type="evidence" value="ECO:0007669"/>
    <property type="project" value="UniProtKB-KW"/>
</dbReference>
<dbReference type="InterPro" id="IPR020550">
    <property type="entry name" value="Inositol_monophosphatase_CS"/>
</dbReference>
<dbReference type="PANTHER" id="PTHR20854">
    <property type="entry name" value="INOSITOL MONOPHOSPHATASE"/>
    <property type="match status" value="1"/>
</dbReference>
<dbReference type="InterPro" id="IPR033942">
    <property type="entry name" value="IMPase"/>
</dbReference>
<keyword evidence="6 7" id="KW-0460">Magnesium</keyword>
<keyword evidence="10" id="KW-1185">Reference proteome</keyword>
<feature type="binding site" evidence="7">
    <location>
        <position position="70"/>
    </location>
    <ligand>
        <name>Mg(2+)</name>
        <dbReference type="ChEBI" id="CHEBI:18420"/>
        <label>1</label>
        <note>catalytic</note>
    </ligand>
</feature>
<comment type="similarity">
    <text evidence="3 8">Belongs to the inositol monophosphatase superfamily.</text>
</comment>
<gene>
    <name evidence="9" type="ORF">LX69_00109</name>
</gene>
<reference evidence="9 10" key="1">
    <citation type="submission" date="2018-06" db="EMBL/GenBank/DDBJ databases">
        <title>Genomic Encyclopedia of Archaeal and Bacterial Type Strains, Phase II (KMG-II): from individual species to whole genera.</title>
        <authorList>
            <person name="Goeker M."/>
        </authorList>
    </citation>
    <scope>NUCLEOTIDE SEQUENCE [LARGE SCALE GENOMIC DNA]</scope>
    <source>
        <strain evidence="9 10">DSM 6779</strain>
    </source>
</reference>
<evidence type="ECO:0000256" key="4">
    <source>
        <dbReference type="ARBA" id="ARBA00022723"/>
    </source>
</evidence>
<keyword evidence="4 7" id="KW-0479">Metal-binding</keyword>
<evidence type="ECO:0000256" key="5">
    <source>
        <dbReference type="ARBA" id="ARBA00022801"/>
    </source>
</evidence>
<evidence type="ECO:0000256" key="6">
    <source>
        <dbReference type="ARBA" id="ARBA00022842"/>
    </source>
</evidence>
<evidence type="ECO:0000313" key="10">
    <source>
        <dbReference type="Proteomes" id="UP000249239"/>
    </source>
</evidence>
<dbReference type="EMBL" id="QKZK01000001">
    <property type="protein sequence ID" value="PZX20686.1"/>
    <property type="molecule type" value="Genomic_DNA"/>
</dbReference>
<name>A0A2W7P5P5_9BACT</name>
<comment type="cofactor">
    <cofactor evidence="2 7 8">
        <name>Mg(2+)</name>
        <dbReference type="ChEBI" id="CHEBI:18420"/>
    </cofactor>
</comment>
<dbReference type="Gene3D" id="3.40.190.80">
    <property type="match status" value="1"/>
</dbReference>
<dbReference type="EC" id="3.1.3.25" evidence="8"/>
<dbReference type="CDD" id="cd01639">
    <property type="entry name" value="IMPase"/>
    <property type="match status" value="1"/>
</dbReference>
<evidence type="ECO:0000256" key="1">
    <source>
        <dbReference type="ARBA" id="ARBA00001033"/>
    </source>
</evidence>
<dbReference type="PRINTS" id="PR00377">
    <property type="entry name" value="IMPHPHTASES"/>
</dbReference>
<evidence type="ECO:0000256" key="2">
    <source>
        <dbReference type="ARBA" id="ARBA00001946"/>
    </source>
</evidence>
<keyword evidence="5 8" id="KW-0378">Hydrolase</keyword>
<dbReference type="FunFam" id="3.30.540.10:FF:000003">
    <property type="entry name" value="Inositol-1-monophosphatase"/>
    <property type="match status" value="1"/>
</dbReference>
<comment type="catalytic activity">
    <reaction evidence="1 8">
        <text>a myo-inositol phosphate + H2O = myo-inositol + phosphate</text>
        <dbReference type="Rhea" id="RHEA:24056"/>
        <dbReference type="ChEBI" id="CHEBI:15377"/>
        <dbReference type="ChEBI" id="CHEBI:17268"/>
        <dbReference type="ChEBI" id="CHEBI:43474"/>
        <dbReference type="ChEBI" id="CHEBI:84139"/>
        <dbReference type="EC" id="3.1.3.25"/>
    </reaction>
</comment>
<feature type="binding site" evidence="7">
    <location>
        <position position="89"/>
    </location>
    <ligand>
        <name>Mg(2+)</name>
        <dbReference type="ChEBI" id="CHEBI:18420"/>
        <label>1</label>
        <note>catalytic</note>
    </ligand>
</feature>
<dbReference type="RefSeq" id="WP_111443851.1">
    <property type="nucleotide sequence ID" value="NZ_QKZK01000001.1"/>
</dbReference>
<evidence type="ECO:0000256" key="7">
    <source>
        <dbReference type="PIRSR" id="PIRSR600760-2"/>
    </source>
</evidence>
<dbReference type="InterPro" id="IPR000760">
    <property type="entry name" value="Inositol_monophosphatase-like"/>
</dbReference>
<dbReference type="AlphaFoldDB" id="A0A2W7P5P5"/>
<dbReference type="Pfam" id="PF00459">
    <property type="entry name" value="Inositol_P"/>
    <property type="match status" value="1"/>
</dbReference>
<dbReference type="GO" id="GO:0006020">
    <property type="term" value="P:inositol metabolic process"/>
    <property type="evidence" value="ECO:0007669"/>
    <property type="project" value="TreeGrafter"/>
</dbReference>
<dbReference type="PANTHER" id="PTHR20854:SF4">
    <property type="entry name" value="INOSITOL-1-MONOPHOSPHATASE-RELATED"/>
    <property type="match status" value="1"/>
</dbReference>
<sequence>MEPNFESLCNEAISLIRQTGNFIREERANHPLTIETKGKNDFVTHIDKGSEERLVKGLKTLLPESGFIAEEATSTEKGERFNWVIDPIDGTTNFIHGLSPFAISVALMDAQEVVIGIVYEMGLDEMFFAWKGSKAYLNGKEISVSSRPTVADSLIATGFPYTQYHRMGDFMKTLDHFMRKSHGLRRLGSAATDLAYVACGRFEGFYEYNLNPWDVAAGAFIVQQAGGKNADFTGGNNYIFGKEIISANPLIFDEFLRDIKLFMEEK</sequence>
<feature type="binding site" evidence="7">
    <location>
        <position position="88"/>
    </location>
    <ligand>
        <name>Mg(2+)</name>
        <dbReference type="ChEBI" id="CHEBI:18420"/>
        <label>1</label>
        <note>catalytic</note>
    </ligand>
</feature>
<evidence type="ECO:0000256" key="8">
    <source>
        <dbReference type="RuleBase" id="RU364068"/>
    </source>
</evidence>
<dbReference type="PROSITE" id="PS00630">
    <property type="entry name" value="IMP_2"/>
    <property type="match status" value="1"/>
</dbReference>
<organism evidence="9 10">
    <name type="scientific">Breznakibacter xylanolyticus</name>
    <dbReference type="NCBI Taxonomy" id="990"/>
    <lineage>
        <taxon>Bacteria</taxon>
        <taxon>Pseudomonadati</taxon>
        <taxon>Bacteroidota</taxon>
        <taxon>Bacteroidia</taxon>
        <taxon>Marinilabiliales</taxon>
        <taxon>Marinilabiliaceae</taxon>
        <taxon>Breznakibacter</taxon>
    </lineage>
</organism>
<dbReference type="SUPFAM" id="SSF56655">
    <property type="entry name" value="Carbohydrate phosphatase"/>
    <property type="match status" value="1"/>
</dbReference>
<dbReference type="GO" id="GO:0007165">
    <property type="term" value="P:signal transduction"/>
    <property type="evidence" value="ECO:0007669"/>
    <property type="project" value="TreeGrafter"/>
</dbReference>
<evidence type="ECO:0000256" key="3">
    <source>
        <dbReference type="ARBA" id="ARBA00009759"/>
    </source>
</evidence>
<evidence type="ECO:0000313" key="9">
    <source>
        <dbReference type="EMBL" id="PZX20686.1"/>
    </source>
</evidence>
<dbReference type="GO" id="GO:0046854">
    <property type="term" value="P:phosphatidylinositol phosphate biosynthetic process"/>
    <property type="evidence" value="ECO:0007669"/>
    <property type="project" value="InterPro"/>
</dbReference>
<dbReference type="InterPro" id="IPR022337">
    <property type="entry name" value="Inositol_monophosphatase_SuhB"/>
</dbReference>
<proteinExistence type="inferred from homology"/>
<dbReference type="OrthoDB" id="9772456at2"/>
<dbReference type="PROSITE" id="PS00629">
    <property type="entry name" value="IMP_1"/>
    <property type="match status" value="1"/>
</dbReference>